<dbReference type="Proteomes" id="UP001235343">
    <property type="component" value="Unassembled WGS sequence"/>
</dbReference>
<proteinExistence type="predicted"/>
<feature type="transmembrane region" description="Helical" evidence="5">
    <location>
        <begin position="124"/>
        <end position="141"/>
    </location>
</feature>
<accession>A0ABT7L5E2</accession>
<evidence type="ECO:0000256" key="5">
    <source>
        <dbReference type="SAM" id="Phobius"/>
    </source>
</evidence>
<keyword evidence="3 5" id="KW-1133">Transmembrane helix</keyword>
<evidence type="ECO:0000256" key="2">
    <source>
        <dbReference type="ARBA" id="ARBA00022692"/>
    </source>
</evidence>
<comment type="caution">
    <text evidence="7">The sequence shown here is derived from an EMBL/GenBank/DDBJ whole genome shotgun (WGS) entry which is preliminary data.</text>
</comment>
<feature type="transmembrane region" description="Helical" evidence="5">
    <location>
        <begin position="44"/>
        <end position="66"/>
    </location>
</feature>
<protein>
    <submittedName>
        <fullName evidence="7">GtrA family protein</fullName>
    </submittedName>
</protein>
<dbReference type="InterPro" id="IPR007267">
    <property type="entry name" value="GtrA_DPMS_TM"/>
</dbReference>
<evidence type="ECO:0000256" key="3">
    <source>
        <dbReference type="ARBA" id="ARBA00022989"/>
    </source>
</evidence>
<gene>
    <name evidence="7" type="ORF">QQS35_04905</name>
</gene>
<feature type="transmembrane region" description="Helical" evidence="5">
    <location>
        <begin position="78"/>
        <end position="104"/>
    </location>
</feature>
<keyword evidence="4 5" id="KW-0472">Membrane</keyword>
<dbReference type="EMBL" id="JASTZU010000018">
    <property type="protein sequence ID" value="MDL4839796.1"/>
    <property type="molecule type" value="Genomic_DNA"/>
</dbReference>
<keyword evidence="2 5" id="KW-0812">Transmembrane</keyword>
<evidence type="ECO:0000313" key="7">
    <source>
        <dbReference type="EMBL" id="MDL4839796.1"/>
    </source>
</evidence>
<evidence type="ECO:0000259" key="6">
    <source>
        <dbReference type="Pfam" id="PF04138"/>
    </source>
</evidence>
<evidence type="ECO:0000256" key="1">
    <source>
        <dbReference type="ARBA" id="ARBA00004141"/>
    </source>
</evidence>
<dbReference type="Pfam" id="PF04138">
    <property type="entry name" value="GtrA_DPMS_TM"/>
    <property type="match status" value="1"/>
</dbReference>
<feature type="domain" description="GtrA/DPMS transmembrane" evidence="6">
    <location>
        <begin position="16"/>
        <end position="139"/>
    </location>
</feature>
<evidence type="ECO:0000313" key="8">
    <source>
        <dbReference type="Proteomes" id="UP001235343"/>
    </source>
</evidence>
<comment type="subcellular location">
    <subcellularLocation>
        <location evidence="1">Membrane</location>
        <topology evidence="1">Multi-pass membrane protein</topology>
    </subcellularLocation>
</comment>
<name>A0ABT7L5E2_9BACI</name>
<sequence>MTYKRYKKSIMEYLSYSIIGIICAALDIGVLNGLLYFFPTEQTSLLTLYNSLAYTVAILNSYIWNTRYTFKVTKSKKLFFAFIFQAIISLFIANIVFLSGLWLFQFISIFPGLVETNIAKGLSMYLSSLSSFFFIKFIVSYKKKVWEKDKS</sequence>
<dbReference type="RefSeq" id="WP_285930754.1">
    <property type="nucleotide sequence ID" value="NZ_JASTZU010000018.1"/>
</dbReference>
<feature type="transmembrane region" description="Helical" evidence="5">
    <location>
        <begin position="13"/>
        <end position="38"/>
    </location>
</feature>
<evidence type="ECO:0000256" key="4">
    <source>
        <dbReference type="ARBA" id="ARBA00023136"/>
    </source>
</evidence>
<keyword evidence="8" id="KW-1185">Reference proteome</keyword>
<reference evidence="7 8" key="1">
    <citation type="submission" date="2023-06" db="EMBL/GenBank/DDBJ databases">
        <title>Aquibacillus rhizosphaerae LR5S19.</title>
        <authorList>
            <person name="Sun J.-Q."/>
        </authorList>
    </citation>
    <scope>NUCLEOTIDE SEQUENCE [LARGE SCALE GENOMIC DNA]</scope>
    <source>
        <strain evidence="7 8">LR5S19</strain>
    </source>
</reference>
<organism evidence="7 8">
    <name type="scientific">Aquibacillus rhizosphaerae</name>
    <dbReference type="NCBI Taxonomy" id="3051431"/>
    <lineage>
        <taxon>Bacteria</taxon>
        <taxon>Bacillati</taxon>
        <taxon>Bacillota</taxon>
        <taxon>Bacilli</taxon>
        <taxon>Bacillales</taxon>
        <taxon>Bacillaceae</taxon>
        <taxon>Aquibacillus</taxon>
    </lineage>
</organism>